<evidence type="ECO:0000256" key="1">
    <source>
        <dbReference type="SAM" id="MobiDB-lite"/>
    </source>
</evidence>
<dbReference type="Proteomes" id="UP001176941">
    <property type="component" value="Chromosome 7"/>
</dbReference>
<sequence length="100" mass="10890">MGKEVWELRKEEEGSAANERVRGHDCTPLSPGGCDHMWPVVTLPSSCHPTWAGHLLTSHELHVLSASPEWVGGSMGINLGTLHFTKASPSALGENEWLIH</sequence>
<name>A0ABN8ZYI7_RANTA</name>
<feature type="region of interest" description="Disordered" evidence="1">
    <location>
        <begin position="1"/>
        <end position="24"/>
    </location>
</feature>
<proteinExistence type="predicted"/>
<accession>A0ABN8ZYI7</accession>
<reference evidence="2" key="1">
    <citation type="submission" date="2023-04" db="EMBL/GenBank/DDBJ databases">
        <authorList>
            <consortium name="ELIXIR-Norway"/>
        </authorList>
    </citation>
    <scope>NUCLEOTIDE SEQUENCE [LARGE SCALE GENOMIC DNA]</scope>
</reference>
<gene>
    <name evidence="2" type="ORF">MRATA1EN1_LOCUS26595</name>
</gene>
<organism evidence="2 3">
    <name type="scientific">Rangifer tarandus platyrhynchus</name>
    <name type="common">Svalbard reindeer</name>
    <dbReference type="NCBI Taxonomy" id="3082113"/>
    <lineage>
        <taxon>Eukaryota</taxon>
        <taxon>Metazoa</taxon>
        <taxon>Chordata</taxon>
        <taxon>Craniata</taxon>
        <taxon>Vertebrata</taxon>
        <taxon>Euteleostomi</taxon>
        <taxon>Mammalia</taxon>
        <taxon>Eutheria</taxon>
        <taxon>Laurasiatheria</taxon>
        <taxon>Artiodactyla</taxon>
        <taxon>Ruminantia</taxon>
        <taxon>Pecora</taxon>
        <taxon>Cervidae</taxon>
        <taxon>Odocoileinae</taxon>
        <taxon>Rangifer</taxon>
    </lineage>
</organism>
<evidence type="ECO:0000313" key="2">
    <source>
        <dbReference type="EMBL" id="CAI9177633.1"/>
    </source>
</evidence>
<evidence type="ECO:0000313" key="3">
    <source>
        <dbReference type="Proteomes" id="UP001176941"/>
    </source>
</evidence>
<keyword evidence="3" id="KW-1185">Reference proteome</keyword>
<protein>
    <submittedName>
        <fullName evidence="2">Uncharacterized protein</fullName>
    </submittedName>
</protein>
<dbReference type="EMBL" id="OX459943">
    <property type="protein sequence ID" value="CAI9177633.1"/>
    <property type="molecule type" value="Genomic_DNA"/>
</dbReference>